<dbReference type="PANTHER" id="PTHR21521">
    <property type="entry name" value="AMUN, ISOFORM A"/>
    <property type="match status" value="1"/>
</dbReference>
<accession>L2FRJ6</accession>
<gene>
    <name evidence="2" type="ORF">CGGC5_10726</name>
</gene>
<dbReference type="AlphaFoldDB" id="L2FRJ6"/>
<dbReference type="STRING" id="1213859.L2FRJ6"/>
<reference evidence="2" key="1">
    <citation type="submission" date="2012-08" db="EMBL/GenBank/DDBJ databases">
        <title>Genome analysis of Colletotrichum orbiculare and Colletotrichum fructicola.</title>
        <authorList>
            <person name="Gan P.H.P."/>
            <person name="Ikeda K."/>
            <person name="Irieda H."/>
            <person name="Narusaka M."/>
            <person name="O'Connell R.J."/>
            <person name="Narusaka Y."/>
            <person name="Takano Y."/>
            <person name="Kubo Y."/>
            <person name="Shirasu K."/>
        </authorList>
    </citation>
    <scope>NUCLEOTIDE SEQUENCE</scope>
    <source>
        <strain evidence="2">Nara gc5</strain>
    </source>
</reference>
<dbReference type="HOGENOM" id="CLU_048127_1_1_1"/>
<evidence type="ECO:0000313" key="2">
    <source>
        <dbReference type="EMBL" id="ELA28686.1"/>
    </source>
</evidence>
<evidence type="ECO:0000256" key="1">
    <source>
        <dbReference type="SAM" id="MobiDB-lite"/>
    </source>
</evidence>
<dbReference type="EMBL" id="KB020904">
    <property type="protein sequence ID" value="ELA28686.1"/>
    <property type="molecule type" value="Genomic_DNA"/>
</dbReference>
<proteinExistence type="predicted"/>
<feature type="region of interest" description="Disordered" evidence="1">
    <location>
        <begin position="224"/>
        <end position="272"/>
    </location>
</feature>
<dbReference type="PANTHER" id="PTHR21521:SF0">
    <property type="entry name" value="AMUN, ISOFORM A"/>
    <property type="match status" value="1"/>
</dbReference>
<sequence>MSSSKLVSADKVTNKEFAELLANYEPLIDSISASKGAKSGQKTLQELDQFRFVEAPALFSQEAPKRSMNHDDVKVLVDWKLEATSVTMSTRGDDMVFRPTLMKLVSSNDSSAAEKTVKEGVEAYQGVSDLSASLNILTRLKGIGPATASLLLAVHYPEQVLFFSDEAYYWLCNKGQKASLKYNMKEYESLNAEARKLMKRLDVSAMDIEKVAYVLLKQEGTASVAKTSSSPKVTKDEPKGTTKAASSKRKNSTDEIVEDKGLVRRSKRGKAT</sequence>
<protein>
    <submittedName>
        <fullName evidence="2">Uncharacterized protein</fullName>
    </submittedName>
</protein>
<name>L2FRJ6_COLFN</name>
<feature type="compositionally biased region" description="Basic residues" evidence="1">
    <location>
        <begin position="263"/>
        <end position="272"/>
    </location>
</feature>
<organism evidence="2">
    <name type="scientific">Colletotrichum fructicola (strain Nara gc5)</name>
    <name type="common">Anthracnose fungus</name>
    <name type="synonym">Colletotrichum gloeosporioides (strain Nara gc5)</name>
    <dbReference type="NCBI Taxonomy" id="1213859"/>
    <lineage>
        <taxon>Eukaryota</taxon>
        <taxon>Fungi</taxon>
        <taxon>Dikarya</taxon>
        <taxon>Ascomycota</taxon>
        <taxon>Pezizomycotina</taxon>
        <taxon>Sordariomycetes</taxon>
        <taxon>Hypocreomycetidae</taxon>
        <taxon>Glomerellales</taxon>
        <taxon>Glomerellaceae</taxon>
        <taxon>Colletotrichum</taxon>
        <taxon>Colletotrichum gloeosporioides species complex</taxon>
    </lineage>
</organism>